<keyword evidence="5 8" id="KW-0812">Transmembrane</keyword>
<dbReference type="STRING" id="538381.GCA_001696535_01509"/>
<dbReference type="OrthoDB" id="9800416at2"/>
<protein>
    <recommendedName>
        <fullName evidence="8">Bcr/CflA family efflux transporter</fullName>
    </recommendedName>
</protein>
<evidence type="ECO:0000256" key="2">
    <source>
        <dbReference type="ARBA" id="ARBA00006236"/>
    </source>
</evidence>
<feature type="transmembrane region" description="Helical" evidence="8">
    <location>
        <begin position="23"/>
        <end position="42"/>
    </location>
</feature>
<evidence type="ECO:0000256" key="4">
    <source>
        <dbReference type="ARBA" id="ARBA00022475"/>
    </source>
</evidence>
<dbReference type="PROSITE" id="PS50850">
    <property type="entry name" value="MFS"/>
    <property type="match status" value="1"/>
</dbReference>
<feature type="transmembrane region" description="Helical" evidence="8">
    <location>
        <begin position="178"/>
        <end position="198"/>
    </location>
</feature>
<feature type="transmembrane region" description="Helical" evidence="8">
    <location>
        <begin position="319"/>
        <end position="336"/>
    </location>
</feature>
<dbReference type="GO" id="GO:0005886">
    <property type="term" value="C:plasma membrane"/>
    <property type="evidence" value="ECO:0007669"/>
    <property type="project" value="UniProtKB-SubCell"/>
</dbReference>
<evidence type="ECO:0000256" key="7">
    <source>
        <dbReference type="ARBA" id="ARBA00023136"/>
    </source>
</evidence>
<feature type="domain" description="Major facilitator superfamily (MFS) profile" evidence="9">
    <location>
        <begin position="23"/>
        <end position="411"/>
    </location>
</feature>
<dbReference type="InterPro" id="IPR011701">
    <property type="entry name" value="MFS"/>
</dbReference>
<dbReference type="AlphaFoldDB" id="A0A285R7I6"/>
<keyword evidence="11" id="KW-1185">Reference proteome</keyword>
<feature type="transmembrane region" description="Helical" evidence="8">
    <location>
        <begin position="261"/>
        <end position="281"/>
    </location>
</feature>
<dbReference type="PANTHER" id="PTHR43124:SF3">
    <property type="entry name" value="CHLORAMPHENICOL EFFLUX PUMP RV0191"/>
    <property type="match status" value="1"/>
</dbReference>
<feature type="transmembrane region" description="Helical" evidence="8">
    <location>
        <begin position="293"/>
        <end position="313"/>
    </location>
</feature>
<feature type="transmembrane region" description="Helical" evidence="8">
    <location>
        <begin position="229"/>
        <end position="249"/>
    </location>
</feature>
<gene>
    <name evidence="10" type="ORF">SAMN05421512_101382</name>
</gene>
<feature type="transmembrane region" description="Helical" evidence="8">
    <location>
        <begin position="381"/>
        <end position="402"/>
    </location>
</feature>
<dbReference type="GO" id="GO:0042910">
    <property type="term" value="F:xenobiotic transmembrane transporter activity"/>
    <property type="evidence" value="ECO:0007669"/>
    <property type="project" value="InterPro"/>
</dbReference>
<dbReference type="EMBL" id="OBML01000001">
    <property type="protein sequence ID" value="SOB90076.1"/>
    <property type="molecule type" value="Genomic_DNA"/>
</dbReference>
<dbReference type="Proteomes" id="UP000219331">
    <property type="component" value="Unassembled WGS sequence"/>
</dbReference>
<keyword evidence="8" id="KW-0997">Cell inner membrane</keyword>
<evidence type="ECO:0000256" key="8">
    <source>
        <dbReference type="RuleBase" id="RU365088"/>
    </source>
</evidence>
<keyword evidence="7 8" id="KW-0472">Membrane</keyword>
<keyword evidence="4" id="KW-1003">Cell membrane</keyword>
<feature type="transmembrane region" description="Helical" evidence="8">
    <location>
        <begin position="151"/>
        <end position="172"/>
    </location>
</feature>
<evidence type="ECO:0000256" key="5">
    <source>
        <dbReference type="ARBA" id="ARBA00022692"/>
    </source>
</evidence>
<organism evidence="10 11">
    <name type="scientific">Stappia indica</name>
    <dbReference type="NCBI Taxonomy" id="538381"/>
    <lineage>
        <taxon>Bacteria</taxon>
        <taxon>Pseudomonadati</taxon>
        <taxon>Pseudomonadota</taxon>
        <taxon>Alphaproteobacteria</taxon>
        <taxon>Hyphomicrobiales</taxon>
        <taxon>Stappiaceae</taxon>
        <taxon>Stappia</taxon>
    </lineage>
</organism>
<feature type="transmembrane region" description="Helical" evidence="8">
    <location>
        <begin position="63"/>
        <end position="82"/>
    </location>
</feature>
<dbReference type="InterPro" id="IPR020846">
    <property type="entry name" value="MFS_dom"/>
</dbReference>
<evidence type="ECO:0000256" key="6">
    <source>
        <dbReference type="ARBA" id="ARBA00022989"/>
    </source>
</evidence>
<dbReference type="Gene3D" id="1.20.1720.10">
    <property type="entry name" value="Multidrug resistance protein D"/>
    <property type="match status" value="1"/>
</dbReference>
<dbReference type="Pfam" id="PF07690">
    <property type="entry name" value="MFS_1"/>
    <property type="match status" value="1"/>
</dbReference>
<dbReference type="SUPFAM" id="SSF103473">
    <property type="entry name" value="MFS general substrate transporter"/>
    <property type="match status" value="1"/>
</dbReference>
<dbReference type="GO" id="GO:1990961">
    <property type="term" value="P:xenobiotic detoxification by transmembrane export across the plasma membrane"/>
    <property type="evidence" value="ECO:0007669"/>
    <property type="project" value="InterPro"/>
</dbReference>
<evidence type="ECO:0000259" key="9">
    <source>
        <dbReference type="PROSITE" id="PS50850"/>
    </source>
</evidence>
<keyword evidence="3 8" id="KW-0813">Transport</keyword>
<sequence>MNTTATPVEVIDGPRHGLGFTEFVAIVAALMALNALAIDVMLPALGDIGRAFSIADPNERQKIVVVYLIGFGSAQLVCGPLSDRFGRRPVLLGGLTLYALAGLLSVFAPTMEQMLLARLLQGIGCAAPRVVALSAVRDCYSGARMGRVMSLVMMVFMTVPVIAPSIGQLILFVAPWRAIFLMLTFGGFAMLGWCLLRLRETLPAEERRPLSVATVLGAYRTTLATRTTFGYMLATTLIFGALFSFIASAQQVYVDLFGLGAAFPLVFAVMGLALAASSFLSASLVERIGLRPLSHWALVAYALLNIVQVAAVLTFGSNLFIFTGLLVLGVFSFGLIGPNFNAIAMEPLGHIAGAASAMLGFVTTSGGAALGYLVSSRFDGSVLPLTLGFACFALSGLAVVAWTERGRMFRV</sequence>
<dbReference type="NCBIfam" id="TIGR00710">
    <property type="entry name" value="efflux_Bcr_CflA"/>
    <property type="match status" value="1"/>
</dbReference>
<proteinExistence type="inferred from homology"/>
<feature type="transmembrane region" description="Helical" evidence="8">
    <location>
        <begin position="88"/>
        <end position="108"/>
    </location>
</feature>
<dbReference type="InterPro" id="IPR004812">
    <property type="entry name" value="Efflux_drug-R_Bcr/CmlA"/>
</dbReference>
<dbReference type="InterPro" id="IPR050189">
    <property type="entry name" value="MFS_Efflux_Transporters"/>
</dbReference>
<reference evidence="10 11" key="1">
    <citation type="submission" date="2017-08" db="EMBL/GenBank/DDBJ databases">
        <authorList>
            <person name="de Groot N.N."/>
        </authorList>
    </citation>
    <scope>NUCLEOTIDE SEQUENCE [LARGE SCALE GENOMIC DNA]</scope>
    <source>
        <strain evidence="10 11">USBA 352</strain>
    </source>
</reference>
<evidence type="ECO:0000313" key="10">
    <source>
        <dbReference type="EMBL" id="SOB90076.1"/>
    </source>
</evidence>
<evidence type="ECO:0000256" key="1">
    <source>
        <dbReference type="ARBA" id="ARBA00004651"/>
    </source>
</evidence>
<comment type="similarity">
    <text evidence="2 8">Belongs to the major facilitator superfamily. Bcr/CmlA family.</text>
</comment>
<accession>A0A285R7I6</accession>
<evidence type="ECO:0000256" key="3">
    <source>
        <dbReference type="ARBA" id="ARBA00022448"/>
    </source>
</evidence>
<comment type="caution">
    <text evidence="8">Lacks conserved residue(s) required for the propagation of feature annotation.</text>
</comment>
<feature type="transmembrane region" description="Helical" evidence="8">
    <location>
        <begin position="348"/>
        <end position="375"/>
    </location>
</feature>
<keyword evidence="6 8" id="KW-1133">Transmembrane helix</keyword>
<comment type="subcellular location">
    <subcellularLocation>
        <location evidence="8">Cell inner membrane</location>
        <topology evidence="8">Multi-pass membrane protein</topology>
    </subcellularLocation>
    <subcellularLocation>
        <location evidence="1">Cell membrane</location>
        <topology evidence="1">Multi-pass membrane protein</topology>
    </subcellularLocation>
</comment>
<name>A0A285R7I6_9HYPH</name>
<dbReference type="PANTHER" id="PTHR43124">
    <property type="entry name" value="PURINE EFFLUX PUMP PBUE"/>
    <property type="match status" value="1"/>
</dbReference>
<evidence type="ECO:0000313" key="11">
    <source>
        <dbReference type="Proteomes" id="UP000219331"/>
    </source>
</evidence>
<dbReference type="RefSeq" id="WP_067217726.1">
    <property type="nucleotide sequence ID" value="NZ_MBQE01000001.1"/>
</dbReference>
<dbReference type="InterPro" id="IPR036259">
    <property type="entry name" value="MFS_trans_sf"/>
</dbReference>
<dbReference type="CDD" id="cd17320">
    <property type="entry name" value="MFS_MdfA_MDR_like"/>
    <property type="match status" value="1"/>
</dbReference>